<keyword evidence="5 11" id="KW-1133">Transmembrane helix</keyword>
<organism evidence="13 14">
    <name type="scientific">Nothobranchius furzeri</name>
    <name type="common">Turquoise killifish</name>
    <dbReference type="NCBI Taxonomy" id="105023"/>
    <lineage>
        <taxon>Eukaryota</taxon>
        <taxon>Metazoa</taxon>
        <taxon>Chordata</taxon>
        <taxon>Craniata</taxon>
        <taxon>Vertebrata</taxon>
        <taxon>Euteleostomi</taxon>
        <taxon>Actinopterygii</taxon>
        <taxon>Neopterygii</taxon>
        <taxon>Teleostei</taxon>
        <taxon>Neoteleostei</taxon>
        <taxon>Acanthomorphata</taxon>
        <taxon>Ovalentaria</taxon>
        <taxon>Atherinomorphae</taxon>
        <taxon>Cyprinodontiformes</taxon>
        <taxon>Nothobranchiidae</taxon>
        <taxon>Nothobranchius</taxon>
    </lineage>
</organism>
<feature type="region of interest" description="Disordered" evidence="12">
    <location>
        <begin position="1"/>
        <end position="52"/>
    </location>
</feature>
<accession>A0A8C6KG93</accession>
<dbReference type="SUPFAM" id="SSF118215">
    <property type="entry name" value="Proton glutamate symport protein"/>
    <property type="match status" value="1"/>
</dbReference>
<feature type="transmembrane region" description="Helical" evidence="11">
    <location>
        <begin position="117"/>
        <end position="137"/>
    </location>
</feature>
<dbReference type="Pfam" id="PF00375">
    <property type="entry name" value="SDF"/>
    <property type="match status" value="1"/>
</dbReference>
<dbReference type="AlphaFoldDB" id="A0A8C6KG93"/>
<dbReference type="GO" id="GO:0005886">
    <property type="term" value="C:plasma membrane"/>
    <property type="evidence" value="ECO:0007669"/>
    <property type="project" value="TreeGrafter"/>
</dbReference>
<dbReference type="PROSITE" id="PS00713">
    <property type="entry name" value="NA_DICARBOXYL_SYMP_1"/>
    <property type="match status" value="1"/>
</dbReference>
<feature type="compositionally biased region" description="Basic residues" evidence="12">
    <location>
        <begin position="601"/>
        <end position="611"/>
    </location>
</feature>
<dbReference type="GO" id="GO:0015501">
    <property type="term" value="F:glutamate:sodium symporter activity"/>
    <property type="evidence" value="ECO:0007669"/>
    <property type="project" value="TreeGrafter"/>
</dbReference>
<dbReference type="InterPro" id="IPR001991">
    <property type="entry name" value="Na-dicarboxylate_symporter"/>
</dbReference>
<feature type="compositionally biased region" description="Basic and acidic residues" evidence="12">
    <location>
        <begin position="634"/>
        <end position="675"/>
    </location>
</feature>
<dbReference type="GO" id="GO:0015175">
    <property type="term" value="F:neutral L-amino acid transmembrane transporter activity"/>
    <property type="evidence" value="ECO:0007669"/>
    <property type="project" value="TreeGrafter"/>
</dbReference>
<dbReference type="InterPro" id="IPR036458">
    <property type="entry name" value="Na:dicarbo_symporter_sf"/>
</dbReference>
<feature type="compositionally biased region" description="Low complexity" evidence="12">
    <location>
        <begin position="580"/>
        <end position="600"/>
    </location>
</feature>
<dbReference type="GO" id="GO:0070778">
    <property type="term" value="P:L-aspartate transmembrane transport"/>
    <property type="evidence" value="ECO:0007669"/>
    <property type="project" value="TreeGrafter"/>
</dbReference>
<evidence type="ECO:0000256" key="4">
    <source>
        <dbReference type="ARBA" id="ARBA00022847"/>
    </source>
</evidence>
<feature type="transmembrane region" description="Helical" evidence="11">
    <location>
        <begin position="278"/>
        <end position="296"/>
    </location>
</feature>
<feature type="transmembrane region" description="Helical" evidence="11">
    <location>
        <begin position="324"/>
        <end position="347"/>
    </location>
</feature>
<evidence type="ECO:0000256" key="7">
    <source>
        <dbReference type="ARBA" id="ARBA00023180"/>
    </source>
</evidence>
<dbReference type="GO" id="GO:0098712">
    <property type="term" value="P:L-glutamate import across plasma membrane"/>
    <property type="evidence" value="ECO:0007669"/>
    <property type="project" value="TreeGrafter"/>
</dbReference>
<dbReference type="Proteomes" id="UP000694548">
    <property type="component" value="Chromosome sgr05"/>
</dbReference>
<dbReference type="InterPro" id="IPR050746">
    <property type="entry name" value="DAACS"/>
</dbReference>
<comment type="catalytic activity">
    <reaction evidence="8">
        <text>K(+)(in) + L-glutamate(out) + 3 Na(+)(out) + H(+)(out) = K(+)(out) + L-glutamate(in) + 3 Na(+)(in) + H(+)(in)</text>
        <dbReference type="Rhea" id="RHEA:70699"/>
        <dbReference type="ChEBI" id="CHEBI:15378"/>
        <dbReference type="ChEBI" id="CHEBI:29101"/>
        <dbReference type="ChEBI" id="CHEBI:29103"/>
        <dbReference type="ChEBI" id="CHEBI:29985"/>
    </reaction>
</comment>
<dbReference type="PROSITE" id="PS00714">
    <property type="entry name" value="NA_DICARBOXYL_SYMP_2"/>
    <property type="match status" value="1"/>
</dbReference>
<evidence type="ECO:0000256" key="5">
    <source>
        <dbReference type="ARBA" id="ARBA00022989"/>
    </source>
</evidence>
<dbReference type="FunFam" id="1.10.3860.10:FF:000002">
    <property type="entry name" value="Amino acid transporter"/>
    <property type="match status" value="1"/>
</dbReference>
<feature type="region of interest" description="Disordered" evidence="12">
    <location>
        <begin position="538"/>
        <end position="713"/>
    </location>
</feature>
<evidence type="ECO:0000256" key="3">
    <source>
        <dbReference type="ARBA" id="ARBA00022692"/>
    </source>
</evidence>
<feature type="transmembrane region" description="Helical" evidence="11">
    <location>
        <begin position="149"/>
        <end position="171"/>
    </location>
</feature>
<evidence type="ECO:0000256" key="1">
    <source>
        <dbReference type="ARBA" id="ARBA00004141"/>
    </source>
</evidence>
<keyword evidence="4 11" id="KW-0769">Symport</keyword>
<comment type="catalytic activity">
    <reaction evidence="9">
        <text>K(+)(in) + L-aspartate(out) + 3 Na(+)(out) + H(+)(out) = K(+)(out) + L-aspartate(in) + 3 Na(+)(in) + H(+)(in)</text>
        <dbReference type="Rhea" id="RHEA:70851"/>
        <dbReference type="ChEBI" id="CHEBI:15378"/>
        <dbReference type="ChEBI" id="CHEBI:29101"/>
        <dbReference type="ChEBI" id="CHEBI:29103"/>
        <dbReference type="ChEBI" id="CHEBI:29991"/>
    </reaction>
</comment>
<comment type="subcellular location">
    <subcellularLocation>
        <location evidence="1 11">Membrane</location>
        <topology evidence="1 11">Multi-pass membrane protein</topology>
    </subcellularLocation>
</comment>
<evidence type="ECO:0000313" key="13">
    <source>
        <dbReference type="Ensembl" id="ENSNFUP00015004492.1"/>
    </source>
</evidence>
<dbReference type="PRINTS" id="PR00173">
    <property type="entry name" value="EDTRNSPORT"/>
</dbReference>
<evidence type="ECO:0000313" key="14">
    <source>
        <dbReference type="Proteomes" id="UP000694548"/>
    </source>
</evidence>
<feature type="transmembrane region" description="Helical" evidence="11">
    <location>
        <begin position="247"/>
        <end position="266"/>
    </location>
</feature>
<evidence type="ECO:0000256" key="6">
    <source>
        <dbReference type="ARBA" id="ARBA00023136"/>
    </source>
</evidence>
<dbReference type="PANTHER" id="PTHR11958">
    <property type="entry name" value="SODIUM/DICARBOXYLATE SYMPORTER-RELATED"/>
    <property type="match status" value="1"/>
</dbReference>
<proteinExistence type="inferred from homology"/>
<dbReference type="PANTHER" id="PTHR11958:SF55">
    <property type="entry name" value="AMINO ACID TRANSPORTER"/>
    <property type="match status" value="1"/>
</dbReference>
<comment type="similarity">
    <text evidence="11">Belongs to the dicarboxylate/amino acid:cation symporter (DAACS) (TC 2.A.23) family.</text>
</comment>
<feature type="compositionally biased region" description="Pro residues" evidence="12">
    <location>
        <begin position="543"/>
        <end position="556"/>
    </location>
</feature>
<feature type="compositionally biased region" description="Polar residues" evidence="12">
    <location>
        <begin position="30"/>
        <end position="42"/>
    </location>
</feature>
<reference evidence="13" key="3">
    <citation type="submission" date="2025-09" db="UniProtKB">
        <authorList>
            <consortium name="Ensembl"/>
        </authorList>
    </citation>
    <scope>IDENTIFICATION</scope>
</reference>
<sequence length="713" mass="79054">MKMDGQITDLHVTPDASLLPDGRQRRTAGRMTNQSTDNQSNAKKQKEKEETLRDDNTELAFKDAGHCSRNTHNLLLGLTVLGVVMGAVFGMLLRYMMVKDNAALTMVSFPGDILMRMLKMLILPLIISSLITGLAGLDARSSGRMGSRAMVYYMSTTVIAAILGVILVLGIHPGNPKLRGRTTSTGPKNQEVSSLDAFLDLIRNLFPENLMQACFQQVQTVLKQVPVAASNQSEPLLVNRKKLEYKWGMNVLGLIGFFITFGICLGRMGERGRIMCDFFNILNEIIMTMVSMIMWYSPVGIASLIAGKIAAIGDLEVVARQLGMYMVTVIVGLVIHGGLILPAIFFAITRKSPIIFYSGIFQAWITALGTASSAGTLPVTFRCLEENLKIDKRVTRFVLPIGATINMDGTALYEAVAAIFIAQMNDIALDAGQIITVSMTATLASVGAASIPSAGLVTMLLILTAVGLPTQDISLLIAVDWLLDRMRTSINVVGDSFGAGIVDHLSKAELAEFDAVEKLPTEEELDFIPPPPILTEMDLIDPFKPPELPPRSPRPPKLNHHSHVFSQSQSITHSPSCSIRSPSPHSVRSPSPRSVCSHSPRPFRTHSPRLLHRTEPGYCPLPSHDNQVSTLPRSHRERDRERDRHRDRERDPERDRHRDRERDRDRERERLRRESETEEEEDRDRVLSEVSDGEESDDTAYDRRCAIPLADLP</sequence>
<keyword evidence="2 11" id="KW-0813">Transport</keyword>
<keyword evidence="6 11" id="KW-0472">Membrane</keyword>
<gene>
    <name evidence="13" type="primary">slc1a9</name>
</gene>
<reference evidence="13" key="1">
    <citation type="submission" date="2014-08" db="EMBL/GenBank/DDBJ databases">
        <authorList>
            <person name="Senf B."/>
            <person name="Petzold A."/>
            <person name="Downie B.R."/>
            <person name="Koch P."/>
            <person name="Platzer M."/>
        </authorList>
    </citation>
    <scope>NUCLEOTIDE SEQUENCE [LARGE SCALE GENOMIC DNA]</scope>
    <source>
        <strain evidence="13">GRZ</strain>
    </source>
</reference>
<comment type="catalytic activity">
    <reaction evidence="10">
        <text>D-aspartate(out) + K(+)(in) + 3 Na(+)(out) + H(+)(out) = D-aspartate(in) + K(+)(out) + 3 Na(+)(in) + H(+)(in)</text>
        <dbReference type="Rhea" id="RHEA:71379"/>
        <dbReference type="ChEBI" id="CHEBI:15378"/>
        <dbReference type="ChEBI" id="CHEBI:29101"/>
        <dbReference type="ChEBI" id="CHEBI:29103"/>
        <dbReference type="ChEBI" id="CHEBI:29990"/>
    </reaction>
</comment>
<keyword evidence="7" id="KW-0325">Glycoprotein</keyword>
<feature type="transmembrane region" description="Helical" evidence="11">
    <location>
        <begin position="74"/>
        <end position="97"/>
    </location>
</feature>
<evidence type="ECO:0000256" key="12">
    <source>
        <dbReference type="SAM" id="MobiDB-lite"/>
    </source>
</evidence>
<dbReference type="GeneTree" id="ENSGT00940000166365"/>
<feature type="transmembrane region" description="Helical" evidence="11">
    <location>
        <begin position="354"/>
        <end position="377"/>
    </location>
</feature>
<keyword evidence="3 11" id="KW-0812">Transmembrane</keyword>
<dbReference type="InterPro" id="IPR018107">
    <property type="entry name" value="Na-dicarboxylate_symporter_CS"/>
</dbReference>
<reference evidence="13" key="2">
    <citation type="submission" date="2025-08" db="UniProtKB">
        <authorList>
            <consortium name="Ensembl"/>
        </authorList>
    </citation>
    <scope>IDENTIFICATION</scope>
</reference>
<evidence type="ECO:0000256" key="10">
    <source>
        <dbReference type="ARBA" id="ARBA00049118"/>
    </source>
</evidence>
<dbReference type="Gene3D" id="1.10.3860.10">
    <property type="entry name" value="Sodium:dicarboxylate symporter"/>
    <property type="match status" value="1"/>
</dbReference>
<keyword evidence="14" id="KW-1185">Reference proteome</keyword>
<dbReference type="GO" id="GO:0005313">
    <property type="term" value="F:L-glutamate transmembrane transporter activity"/>
    <property type="evidence" value="ECO:0007669"/>
    <property type="project" value="TreeGrafter"/>
</dbReference>
<evidence type="ECO:0000256" key="11">
    <source>
        <dbReference type="RuleBase" id="RU361216"/>
    </source>
</evidence>
<dbReference type="Ensembl" id="ENSNFUT00015004749.1">
    <property type="protein sequence ID" value="ENSNFUP00015004492.1"/>
    <property type="gene ID" value="ENSNFUG00015002249.1"/>
</dbReference>
<evidence type="ECO:0000256" key="9">
    <source>
        <dbReference type="ARBA" id="ARBA00048715"/>
    </source>
</evidence>
<evidence type="ECO:0000256" key="2">
    <source>
        <dbReference type="ARBA" id="ARBA00022448"/>
    </source>
</evidence>
<protein>
    <recommendedName>
        <fullName evidence="11">Amino acid transporter</fullName>
    </recommendedName>
</protein>
<name>A0A8C6KG93_NOTFU</name>
<feature type="compositionally biased region" description="Polar residues" evidence="12">
    <location>
        <begin position="564"/>
        <end position="579"/>
    </location>
</feature>
<evidence type="ECO:0000256" key="8">
    <source>
        <dbReference type="ARBA" id="ARBA00047601"/>
    </source>
</evidence>